<evidence type="ECO:0000256" key="1">
    <source>
        <dbReference type="SAM" id="MobiDB-lite"/>
    </source>
</evidence>
<feature type="compositionally biased region" description="Low complexity" evidence="1">
    <location>
        <begin position="140"/>
        <end position="149"/>
    </location>
</feature>
<name>A0AAV7VMP8_PLEWA</name>
<sequence length="171" mass="17550">MPLSQSRLHFCFRGAPGVTSSAAGAPLHLCCHPAAEHRVRRQFGSRGPGGSHSAAHRLPRSLPAPFSGSLASSLLTTDRFHCCPGGAPGVTSLSSGAPSALLPPTHARAPAGATILGTEHPQDARLTLPRPLGPQPLPSPFSDSLSSLPPGGPQAGGRRRDTGLRLTCLPF</sequence>
<accession>A0AAV7VMP8</accession>
<protein>
    <submittedName>
        <fullName evidence="2">Uncharacterized protein</fullName>
    </submittedName>
</protein>
<reference evidence="2" key="1">
    <citation type="journal article" date="2022" name="bioRxiv">
        <title>Sequencing and chromosome-scale assembly of the giantPleurodeles waltlgenome.</title>
        <authorList>
            <person name="Brown T."/>
            <person name="Elewa A."/>
            <person name="Iarovenko S."/>
            <person name="Subramanian E."/>
            <person name="Araus A.J."/>
            <person name="Petzold A."/>
            <person name="Susuki M."/>
            <person name="Suzuki K.-i.T."/>
            <person name="Hayashi T."/>
            <person name="Toyoda A."/>
            <person name="Oliveira C."/>
            <person name="Osipova E."/>
            <person name="Leigh N.D."/>
            <person name="Simon A."/>
            <person name="Yun M.H."/>
        </authorList>
    </citation>
    <scope>NUCLEOTIDE SEQUENCE</scope>
    <source>
        <strain evidence="2">20211129_DDA</strain>
        <tissue evidence="2">Liver</tissue>
    </source>
</reference>
<dbReference type="AlphaFoldDB" id="A0AAV7VMP8"/>
<keyword evidence="3" id="KW-1185">Reference proteome</keyword>
<gene>
    <name evidence="2" type="ORF">NDU88_006720</name>
</gene>
<feature type="region of interest" description="Disordered" evidence="1">
    <location>
        <begin position="129"/>
        <end position="163"/>
    </location>
</feature>
<dbReference type="EMBL" id="JANPWB010000003">
    <property type="protein sequence ID" value="KAJ1202925.1"/>
    <property type="molecule type" value="Genomic_DNA"/>
</dbReference>
<evidence type="ECO:0000313" key="3">
    <source>
        <dbReference type="Proteomes" id="UP001066276"/>
    </source>
</evidence>
<feature type="region of interest" description="Disordered" evidence="1">
    <location>
        <begin position="41"/>
        <end position="60"/>
    </location>
</feature>
<dbReference type="Proteomes" id="UP001066276">
    <property type="component" value="Chromosome 2_1"/>
</dbReference>
<comment type="caution">
    <text evidence="2">The sequence shown here is derived from an EMBL/GenBank/DDBJ whole genome shotgun (WGS) entry which is preliminary data.</text>
</comment>
<organism evidence="2 3">
    <name type="scientific">Pleurodeles waltl</name>
    <name type="common">Iberian ribbed newt</name>
    <dbReference type="NCBI Taxonomy" id="8319"/>
    <lineage>
        <taxon>Eukaryota</taxon>
        <taxon>Metazoa</taxon>
        <taxon>Chordata</taxon>
        <taxon>Craniata</taxon>
        <taxon>Vertebrata</taxon>
        <taxon>Euteleostomi</taxon>
        <taxon>Amphibia</taxon>
        <taxon>Batrachia</taxon>
        <taxon>Caudata</taxon>
        <taxon>Salamandroidea</taxon>
        <taxon>Salamandridae</taxon>
        <taxon>Pleurodelinae</taxon>
        <taxon>Pleurodeles</taxon>
    </lineage>
</organism>
<evidence type="ECO:0000313" key="2">
    <source>
        <dbReference type="EMBL" id="KAJ1202925.1"/>
    </source>
</evidence>
<proteinExistence type="predicted"/>